<evidence type="ECO:0000313" key="3">
    <source>
        <dbReference type="Proteomes" id="UP000298030"/>
    </source>
</evidence>
<keyword evidence="3" id="KW-1185">Reference proteome</keyword>
<evidence type="ECO:0000313" key="2">
    <source>
        <dbReference type="EMBL" id="TEB36237.1"/>
    </source>
</evidence>
<proteinExistence type="predicted"/>
<feature type="compositionally biased region" description="Basic and acidic residues" evidence="1">
    <location>
        <begin position="101"/>
        <end position="111"/>
    </location>
</feature>
<dbReference type="AlphaFoldDB" id="A0A4Y7TPY3"/>
<comment type="caution">
    <text evidence="2">The sequence shown here is derived from an EMBL/GenBank/DDBJ whole genome shotgun (WGS) entry which is preliminary data.</text>
</comment>
<name>A0A4Y7TPY3_COPMI</name>
<evidence type="ECO:0000256" key="1">
    <source>
        <dbReference type="SAM" id="MobiDB-lite"/>
    </source>
</evidence>
<dbReference type="Proteomes" id="UP000298030">
    <property type="component" value="Unassembled WGS sequence"/>
</dbReference>
<dbReference type="EMBL" id="QPFP01000006">
    <property type="protein sequence ID" value="TEB36237.1"/>
    <property type="molecule type" value="Genomic_DNA"/>
</dbReference>
<protein>
    <submittedName>
        <fullName evidence="2">Uncharacterized protein</fullName>
    </submittedName>
</protein>
<organism evidence="2 3">
    <name type="scientific">Coprinellus micaceus</name>
    <name type="common">Glistening ink-cap mushroom</name>
    <name type="synonym">Coprinus micaceus</name>
    <dbReference type="NCBI Taxonomy" id="71717"/>
    <lineage>
        <taxon>Eukaryota</taxon>
        <taxon>Fungi</taxon>
        <taxon>Dikarya</taxon>
        <taxon>Basidiomycota</taxon>
        <taxon>Agaricomycotina</taxon>
        <taxon>Agaricomycetes</taxon>
        <taxon>Agaricomycetidae</taxon>
        <taxon>Agaricales</taxon>
        <taxon>Agaricineae</taxon>
        <taxon>Psathyrellaceae</taxon>
        <taxon>Coprinellus</taxon>
    </lineage>
</organism>
<sequence length="111" mass="12662">MSGLLTRSYASVNSKRRFPQQFLPSLTFKDTRFPQSSSKATELPGHTLVRIRQRGDMHPRILASSHRETPIVMACPHVHPYPFSGVKLKWRSQKVTTARTSEQRRDNSTGV</sequence>
<feature type="region of interest" description="Disordered" evidence="1">
    <location>
        <begin position="92"/>
        <end position="111"/>
    </location>
</feature>
<reference evidence="2 3" key="1">
    <citation type="journal article" date="2019" name="Nat. Ecol. Evol.">
        <title>Megaphylogeny resolves global patterns of mushroom evolution.</title>
        <authorList>
            <person name="Varga T."/>
            <person name="Krizsan K."/>
            <person name="Foldi C."/>
            <person name="Dima B."/>
            <person name="Sanchez-Garcia M."/>
            <person name="Sanchez-Ramirez S."/>
            <person name="Szollosi G.J."/>
            <person name="Szarkandi J.G."/>
            <person name="Papp V."/>
            <person name="Albert L."/>
            <person name="Andreopoulos W."/>
            <person name="Angelini C."/>
            <person name="Antonin V."/>
            <person name="Barry K.W."/>
            <person name="Bougher N.L."/>
            <person name="Buchanan P."/>
            <person name="Buyck B."/>
            <person name="Bense V."/>
            <person name="Catcheside P."/>
            <person name="Chovatia M."/>
            <person name="Cooper J."/>
            <person name="Damon W."/>
            <person name="Desjardin D."/>
            <person name="Finy P."/>
            <person name="Geml J."/>
            <person name="Haridas S."/>
            <person name="Hughes K."/>
            <person name="Justo A."/>
            <person name="Karasinski D."/>
            <person name="Kautmanova I."/>
            <person name="Kiss B."/>
            <person name="Kocsube S."/>
            <person name="Kotiranta H."/>
            <person name="LaButti K.M."/>
            <person name="Lechner B.E."/>
            <person name="Liimatainen K."/>
            <person name="Lipzen A."/>
            <person name="Lukacs Z."/>
            <person name="Mihaltcheva S."/>
            <person name="Morgado L.N."/>
            <person name="Niskanen T."/>
            <person name="Noordeloos M.E."/>
            <person name="Ohm R.A."/>
            <person name="Ortiz-Santana B."/>
            <person name="Ovrebo C."/>
            <person name="Racz N."/>
            <person name="Riley R."/>
            <person name="Savchenko A."/>
            <person name="Shiryaev A."/>
            <person name="Soop K."/>
            <person name="Spirin V."/>
            <person name="Szebenyi C."/>
            <person name="Tomsovsky M."/>
            <person name="Tulloss R.E."/>
            <person name="Uehling J."/>
            <person name="Grigoriev I.V."/>
            <person name="Vagvolgyi C."/>
            <person name="Papp T."/>
            <person name="Martin F.M."/>
            <person name="Miettinen O."/>
            <person name="Hibbett D.S."/>
            <person name="Nagy L.G."/>
        </authorList>
    </citation>
    <scope>NUCLEOTIDE SEQUENCE [LARGE SCALE GENOMIC DNA]</scope>
    <source>
        <strain evidence="2 3">FP101781</strain>
    </source>
</reference>
<accession>A0A4Y7TPY3</accession>
<gene>
    <name evidence="2" type="ORF">FA13DRAFT_1727809</name>
</gene>